<dbReference type="UniPathway" id="UPA00539"/>
<dbReference type="EMBL" id="FRDL01000003">
    <property type="protein sequence ID" value="SHN62894.1"/>
    <property type="molecule type" value="Genomic_DNA"/>
</dbReference>
<dbReference type="OrthoDB" id="9778305at2"/>
<dbReference type="Pfam" id="PF12706">
    <property type="entry name" value="Lactamase_B_2"/>
    <property type="match status" value="1"/>
</dbReference>
<dbReference type="STRING" id="1189325.SAMN04488119_101335"/>
<dbReference type="CDD" id="cd16274">
    <property type="entry name" value="PQQB-like_MBL-fold"/>
    <property type="match status" value="1"/>
</dbReference>
<evidence type="ECO:0000256" key="1">
    <source>
        <dbReference type="ARBA" id="ARBA00004886"/>
    </source>
</evidence>
<dbReference type="InterPro" id="IPR001279">
    <property type="entry name" value="Metallo-B-lactamas"/>
</dbReference>
<keyword evidence="4 6" id="KW-0813">Transport</keyword>
<dbReference type="PANTHER" id="PTHR42663:SF7">
    <property type="entry name" value="COENZYME PQQ SYNTHESIS PROTEIN B"/>
    <property type="match status" value="1"/>
</dbReference>
<dbReference type="PANTHER" id="PTHR42663">
    <property type="entry name" value="HYDROLASE C777.06C-RELATED-RELATED"/>
    <property type="match status" value="1"/>
</dbReference>
<sequence>MRLKVLGAAAGGGLPQWNCGCANCNAARAGRIPALTQSSICVSADGESWAVINASPDIRAQIAATPELHPRALRHSPIASVLVTNGDIDHVAGLLILREKTAFDLFATPAIHAVLADNPIFGALDPAAVARRTVALERPFSPAPGLSARLFAVPGKVPLYLEGEEERLVTDAEGEQTVGVALRAEAGGPEVFYIPGCARMTPALAERLRGAALVLFDGTVWEDDEMPRAGAGAKTGKRMGHMSMRESIAAFAPLGVARKVFVHINNTNPALDPASPERAEAEAAGWTIAHDGMELAP</sequence>
<dbReference type="HAMAP" id="MF_00653">
    <property type="entry name" value="PQQ_syn_PqqB"/>
    <property type="match status" value="1"/>
</dbReference>
<accession>A0A1M7SWZ4</accession>
<comment type="similarity">
    <text evidence="2 6">Belongs to the PqqB family.</text>
</comment>
<dbReference type="GO" id="GO:0018189">
    <property type="term" value="P:pyrroloquinoline quinone biosynthetic process"/>
    <property type="evidence" value="ECO:0007669"/>
    <property type="project" value="UniProtKB-UniRule"/>
</dbReference>
<evidence type="ECO:0000256" key="4">
    <source>
        <dbReference type="ARBA" id="ARBA00022448"/>
    </source>
</evidence>
<evidence type="ECO:0000256" key="6">
    <source>
        <dbReference type="HAMAP-Rule" id="MF_00653"/>
    </source>
</evidence>
<dbReference type="InterPro" id="IPR036866">
    <property type="entry name" value="RibonucZ/Hydroxyglut_hydro"/>
</dbReference>
<keyword evidence="9" id="KW-1185">Reference proteome</keyword>
<evidence type="ECO:0000313" key="9">
    <source>
        <dbReference type="Proteomes" id="UP000184066"/>
    </source>
</evidence>
<proteinExistence type="inferred from homology"/>
<dbReference type="SUPFAM" id="SSF56281">
    <property type="entry name" value="Metallo-hydrolase/oxidoreductase"/>
    <property type="match status" value="1"/>
</dbReference>
<organism evidence="8 9">
    <name type="scientific">Oceanicella actignis</name>
    <dbReference type="NCBI Taxonomy" id="1189325"/>
    <lineage>
        <taxon>Bacteria</taxon>
        <taxon>Pseudomonadati</taxon>
        <taxon>Pseudomonadota</taxon>
        <taxon>Alphaproteobacteria</taxon>
        <taxon>Rhodobacterales</taxon>
        <taxon>Paracoccaceae</taxon>
        <taxon>Oceanicella</taxon>
    </lineage>
</organism>
<dbReference type="AlphaFoldDB" id="A0A1M7SWZ4"/>
<comment type="pathway">
    <text evidence="1 6">Cofactor biosynthesis; pyrroloquinoline quinone biosynthesis.</text>
</comment>
<evidence type="ECO:0000256" key="3">
    <source>
        <dbReference type="ARBA" id="ARBA00015084"/>
    </source>
</evidence>
<dbReference type="Gene3D" id="3.60.15.10">
    <property type="entry name" value="Ribonuclease Z/Hydroxyacylglutathione hydrolase-like"/>
    <property type="match status" value="1"/>
</dbReference>
<dbReference type="RefSeq" id="WP_072746899.1">
    <property type="nucleotide sequence ID" value="NZ_FOHL01000001.1"/>
</dbReference>
<reference evidence="8 9" key="1">
    <citation type="submission" date="2016-12" db="EMBL/GenBank/DDBJ databases">
        <authorList>
            <person name="Song W.-J."/>
            <person name="Kurnit D.M."/>
        </authorList>
    </citation>
    <scope>NUCLEOTIDE SEQUENCE [LARGE SCALE GENOMIC DNA]</scope>
    <source>
        <strain evidence="8 9">CGMCC 1.10808</strain>
    </source>
</reference>
<dbReference type="NCBIfam" id="TIGR02108">
    <property type="entry name" value="PQQ_syn_pqqB"/>
    <property type="match status" value="1"/>
</dbReference>
<evidence type="ECO:0000313" key="8">
    <source>
        <dbReference type="EMBL" id="SHN62894.1"/>
    </source>
</evidence>
<evidence type="ECO:0000259" key="7">
    <source>
        <dbReference type="Pfam" id="PF12706"/>
    </source>
</evidence>
<comment type="function">
    <text evidence="6">May be involved in the transport of PQQ or its precursor to the periplasm.</text>
</comment>
<evidence type="ECO:0000256" key="2">
    <source>
        <dbReference type="ARBA" id="ARBA00008481"/>
    </source>
</evidence>
<keyword evidence="5 6" id="KW-0884">PQQ biosynthesis</keyword>
<protein>
    <recommendedName>
        <fullName evidence="3 6">Coenzyme PQQ synthesis protein B</fullName>
    </recommendedName>
    <alternativeName>
        <fullName evidence="6">Pyrroloquinoline quinone biosynthesis protein B</fullName>
    </alternativeName>
</protein>
<dbReference type="Proteomes" id="UP000184066">
    <property type="component" value="Unassembled WGS sequence"/>
</dbReference>
<name>A0A1M7SWZ4_9RHOB</name>
<gene>
    <name evidence="6" type="primary">pqqB</name>
    <name evidence="8" type="ORF">SAMN05216200_103337</name>
</gene>
<dbReference type="InterPro" id="IPR011842">
    <property type="entry name" value="PQQ_synth_PqqB"/>
</dbReference>
<feature type="domain" description="Metallo-beta-lactamase" evidence="7">
    <location>
        <begin position="49"/>
        <end position="264"/>
    </location>
</feature>
<evidence type="ECO:0000256" key="5">
    <source>
        <dbReference type="ARBA" id="ARBA00022905"/>
    </source>
</evidence>